<proteinExistence type="predicted"/>
<dbReference type="RefSeq" id="XP_019917466.1">
    <property type="nucleotide sequence ID" value="XM_020061580.1"/>
</dbReference>
<protein>
    <recommendedName>
        <fullName evidence="4">KIR protein</fullName>
    </recommendedName>
</protein>
<keyword evidence="3" id="KW-1185">Reference proteome</keyword>
<name>A0A1B1E6Z5_9APIC</name>
<dbReference type="InterPro" id="IPR008780">
    <property type="entry name" value="Plasmodium_Vir"/>
</dbReference>
<dbReference type="VEuPathDB" id="PlasmoDB:PCOAH_00047970"/>
<dbReference type="Proteomes" id="UP000092716">
    <property type="component" value="Chromosome 13"/>
</dbReference>
<keyword evidence="1" id="KW-0472">Membrane</keyword>
<keyword evidence="1" id="KW-0812">Transmembrane</keyword>
<reference evidence="3" key="1">
    <citation type="submission" date="2016-06" db="EMBL/GenBank/DDBJ databases">
        <title>First high quality genome sequence of Plasmodium coatneyi using continuous long reads from single molecule, real-time sequencing.</title>
        <authorList>
            <person name="Chien J.-T."/>
            <person name="Pakala S.B."/>
            <person name="Geraldo J.A."/>
            <person name="Lapp S.A."/>
            <person name="Barnwell J.W."/>
            <person name="Kissinger J.C."/>
            <person name="Galinski M.R."/>
            <person name="Humphrey J.C."/>
        </authorList>
    </citation>
    <scope>NUCLEOTIDE SEQUENCE [LARGE SCALE GENOMIC DNA]</scope>
    <source>
        <strain evidence="3">Hackeri</strain>
    </source>
</reference>
<evidence type="ECO:0000313" key="2">
    <source>
        <dbReference type="EMBL" id="ANQ10771.1"/>
    </source>
</evidence>
<dbReference type="AlphaFoldDB" id="A0A1B1E6Z5"/>
<evidence type="ECO:0000313" key="3">
    <source>
        <dbReference type="Proteomes" id="UP000092716"/>
    </source>
</evidence>
<keyword evidence="1" id="KW-1133">Transmembrane helix</keyword>
<feature type="transmembrane region" description="Helical" evidence="1">
    <location>
        <begin position="461"/>
        <end position="483"/>
    </location>
</feature>
<dbReference type="KEGG" id="pcot:PCOAH_00047970"/>
<accession>A0A1B1E6Z5</accession>
<dbReference type="EMBL" id="CP016251">
    <property type="protein sequence ID" value="ANQ10771.1"/>
    <property type="molecule type" value="Genomic_DNA"/>
</dbReference>
<organism evidence="2 3">
    <name type="scientific">Plasmodium coatneyi</name>
    <dbReference type="NCBI Taxonomy" id="208452"/>
    <lineage>
        <taxon>Eukaryota</taxon>
        <taxon>Sar</taxon>
        <taxon>Alveolata</taxon>
        <taxon>Apicomplexa</taxon>
        <taxon>Aconoidasida</taxon>
        <taxon>Haemosporida</taxon>
        <taxon>Plasmodiidae</taxon>
        <taxon>Plasmodium</taxon>
    </lineage>
</organism>
<evidence type="ECO:0000256" key="1">
    <source>
        <dbReference type="SAM" id="Phobius"/>
    </source>
</evidence>
<evidence type="ECO:0008006" key="4">
    <source>
        <dbReference type="Google" id="ProtNLM"/>
    </source>
</evidence>
<dbReference type="Pfam" id="PF05795">
    <property type="entry name" value="Plasmodium_Vir"/>
    <property type="match status" value="2"/>
</dbReference>
<sequence>MKEEEESLTLPSERVYVEFIHTENGCGKKGDKNKEDEVKAKVKVALGEYSIEGEDIIEGVANAYCYACNEGKKKGAGEYYDYCHFLYHWIGDEVMKKLKQGEHQFGDVMEGIYKELAEFSCTNKCSTVFYKINQDLFELGKKVFDYKYDYTALQENVECQQYSTSKKLGQKLTEAQEAYSQLPSKCNNDGDDEYCKTLGKKDNEWDPQELSELTCTPVKPPKPGTVEVQGQQKDYKPTLYSEWVYHMLHNGYERADPSDGVVIALKGRLSVYSALSIWSERILAALEFVSTVKRKSPRDNIPCYWFYYWLGDKVQTTVERTEEFSTAVNSVYDALRKVLGENKCDALGFHSSKDKFEKGKKLFDLKHDHNPNNEQLQKYYELCNSAYQEQYKTTPPKVPSASDVKEQCKSGSSEEYCTKFMQKYGDHSCQQSSSELKCNLTEQPESPQFREFVRTDVESNIPAAISSILGAIVGLPVTTFFLYKVSNSYYGRNLTGSNNNI</sequence>
<gene>
    <name evidence="2" type="ORF">PCOAH_00047970</name>
</gene>
<dbReference type="GeneID" id="30911528"/>